<keyword evidence="2" id="KW-0539">Nucleus</keyword>
<comment type="subcellular location">
    <subcellularLocation>
        <location evidence="1">Nucleus</location>
    </subcellularLocation>
</comment>
<dbReference type="PANTHER" id="PTHR15835">
    <property type="entry name" value="NUCLEAR-INTERACTING PARTNER OF ALK"/>
    <property type="match status" value="1"/>
</dbReference>
<evidence type="ECO:0000313" key="4">
    <source>
        <dbReference type="EMBL" id="CEP23888.1"/>
    </source>
</evidence>
<dbReference type="GO" id="GO:0008270">
    <property type="term" value="F:zinc ion binding"/>
    <property type="evidence" value="ECO:0007669"/>
    <property type="project" value="InterPro"/>
</dbReference>
<dbReference type="Pfam" id="PF07967">
    <property type="entry name" value="zf-C3HC"/>
    <property type="match status" value="1"/>
</dbReference>
<proteinExistence type="predicted"/>
<organism evidence="4 5">
    <name type="scientific">Cyberlindnera jadinii (strain ATCC 18201 / CBS 1600 / BCRC 20928 / JCM 3617 / NBRC 0987 / NRRL Y-1542)</name>
    <name type="common">Torula yeast</name>
    <name type="synonym">Candida utilis</name>
    <dbReference type="NCBI Taxonomy" id="983966"/>
    <lineage>
        <taxon>Eukaryota</taxon>
        <taxon>Fungi</taxon>
        <taxon>Dikarya</taxon>
        <taxon>Ascomycota</taxon>
        <taxon>Saccharomycotina</taxon>
        <taxon>Saccharomycetes</taxon>
        <taxon>Phaffomycetales</taxon>
        <taxon>Phaffomycetaceae</taxon>
        <taxon>Cyberlindnera</taxon>
    </lineage>
</organism>
<reference evidence="5" key="1">
    <citation type="journal article" date="2015" name="J. Biotechnol.">
        <title>The structure of the Cyberlindnera jadinii genome and its relation to Candida utilis analyzed by the occurrence of single nucleotide polymorphisms.</title>
        <authorList>
            <person name="Rupp O."/>
            <person name="Brinkrolf K."/>
            <person name="Buerth C."/>
            <person name="Kunigo M."/>
            <person name="Schneider J."/>
            <person name="Jaenicke S."/>
            <person name="Goesmann A."/>
            <person name="Puehler A."/>
            <person name="Jaeger K.-E."/>
            <person name="Ernst J.F."/>
        </authorList>
    </citation>
    <scope>NUCLEOTIDE SEQUENCE [LARGE SCALE GENOMIC DNA]</scope>
    <source>
        <strain evidence="5">ATCC 18201 / CBS 1600 / BCRC 20928 / JCM 3617 / NBRC 0987 / NRRL Y-1542</strain>
    </source>
</reference>
<dbReference type="EMBL" id="CDQK01000005">
    <property type="protein sequence ID" value="CEP23888.1"/>
    <property type="molecule type" value="Genomic_DNA"/>
</dbReference>
<dbReference type="InterPro" id="IPR012935">
    <property type="entry name" value="NuBaID_N"/>
</dbReference>
<accession>A0A0H5C735</accession>
<gene>
    <name evidence="4" type="ORF">BN1211_4575</name>
</gene>
<protein>
    <recommendedName>
        <fullName evidence="3">C3HC-type domain-containing protein</fullName>
    </recommendedName>
</protein>
<feature type="domain" description="C3HC-type" evidence="3">
    <location>
        <begin position="75"/>
        <end position="211"/>
    </location>
</feature>
<evidence type="ECO:0000259" key="3">
    <source>
        <dbReference type="Pfam" id="PF07967"/>
    </source>
</evidence>
<evidence type="ECO:0000313" key="5">
    <source>
        <dbReference type="Proteomes" id="UP000038830"/>
    </source>
</evidence>
<dbReference type="Proteomes" id="UP000038830">
    <property type="component" value="Unassembled WGS sequence"/>
</dbReference>
<sequence>MANERLSSALESICSSGSTKVAFASSPRVSKHLKKRVDKQIQSNKTYQFFRSISKRRLRSSSVENLYKVSGGFRPFDRGLLLDRISSFQSGVSWNISSESLTPLSLALAGWSCDARKQNTITCGCCNASVLIKLPEAEVTGDDETDLVSIRMVDKIAEKYVAKAQEFHRENCPWRKQLTPFSVYEISFGNMTRELESFHERYRHNLNFAVDIEAMEFNPVLTGEEYQYVESYLKQHHLDVNKEVILVTLLGWTVERKGSSSLLLLASRSDARRVIVTDSAVDLVAEHHKWSCFVQGYRVLLQIFKSIAARDVESPSTDDGVELSNGVTSRESNAGAKLDKLRKVYFE</sequence>
<name>A0A0H5C735_CYBJN</name>
<evidence type="ECO:0000256" key="2">
    <source>
        <dbReference type="ARBA" id="ARBA00023242"/>
    </source>
</evidence>
<dbReference type="AlphaFoldDB" id="A0A0H5C735"/>
<dbReference type="GO" id="GO:0005634">
    <property type="term" value="C:nucleus"/>
    <property type="evidence" value="ECO:0007669"/>
    <property type="project" value="UniProtKB-SubCell"/>
</dbReference>
<dbReference type="PANTHER" id="PTHR15835:SF6">
    <property type="entry name" value="ZINC FINGER C3HC-TYPE PROTEIN 1"/>
    <property type="match status" value="1"/>
</dbReference>
<evidence type="ECO:0000256" key="1">
    <source>
        <dbReference type="ARBA" id="ARBA00004123"/>
    </source>
</evidence>